<dbReference type="Gene3D" id="3.40.50.720">
    <property type="entry name" value="NAD(P)-binding Rossmann-like Domain"/>
    <property type="match status" value="1"/>
</dbReference>
<dbReference type="Pfam" id="PF13561">
    <property type="entry name" value="adh_short_C2"/>
    <property type="match status" value="1"/>
</dbReference>
<dbReference type="RefSeq" id="WP_038558925.1">
    <property type="nucleotide sequence ID" value="NZ_CP008876.1"/>
</dbReference>
<dbReference type="HOGENOM" id="CLU_091006_0_0_9"/>
<dbReference type="EMBL" id="CP008876">
    <property type="protein sequence ID" value="AIF65905.1"/>
    <property type="molecule type" value="Genomic_DNA"/>
</dbReference>
<accession>A0A075LGV4</accession>
<protein>
    <submittedName>
        <fullName evidence="3">Short-chain dehydrogenase</fullName>
    </submittedName>
</protein>
<organism evidence="3 4">
    <name type="scientific">Terribacillus saccharophilus</name>
    <dbReference type="NCBI Taxonomy" id="361277"/>
    <lineage>
        <taxon>Bacteria</taxon>
        <taxon>Bacillati</taxon>
        <taxon>Bacillota</taxon>
        <taxon>Bacilli</taxon>
        <taxon>Bacillales</taxon>
        <taxon>Bacillaceae</taxon>
        <taxon>Terribacillus</taxon>
    </lineage>
</organism>
<evidence type="ECO:0000256" key="1">
    <source>
        <dbReference type="ARBA" id="ARBA00006484"/>
    </source>
</evidence>
<keyword evidence="2" id="KW-0560">Oxidoreductase</keyword>
<comment type="similarity">
    <text evidence="1">Belongs to the short-chain dehydrogenases/reductases (SDR) family.</text>
</comment>
<sequence>MKIIVIGATGTIGNAVVNKLKEHHEVIKVGSKSGDYQLDITSPEEIEKMFKSIENVDAVVSATGSASFKKLEEMTPELNSVAVQSKLLGQINLVLIGQHYLNTNGSFTLTTGVMKDDPIVHGASAAMANGGVASFVKSAAIELKNGIRINAVSPNIVEQSLDKYGSFFAGFTPVPVDRVANAYIKSIEGAQTGQNYNIY</sequence>
<dbReference type="PANTHER" id="PTHR43477">
    <property type="entry name" value="DIHYDROANTICAPSIN 7-DEHYDROGENASE"/>
    <property type="match status" value="1"/>
</dbReference>
<dbReference type="AlphaFoldDB" id="A0A075LGV4"/>
<dbReference type="KEGG" id="tap:GZ22_04165"/>
<evidence type="ECO:0000256" key="2">
    <source>
        <dbReference type="ARBA" id="ARBA00023002"/>
    </source>
</evidence>
<dbReference type="SUPFAM" id="SSF51735">
    <property type="entry name" value="NAD(P)-binding Rossmann-fold domains"/>
    <property type="match status" value="1"/>
</dbReference>
<dbReference type="NCBIfam" id="NF005754">
    <property type="entry name" value="PRK07578.1"/>
    <property type="match status" value="1"/>
</dbReference>
<dbReference type="GeneID" id="34221808"/>
<dbReference type="GO" id="GO:0016491">
    <property type="term" value="F:oxidoreductase activity"/>
    <property type="evidence" value="ECO:0007669"/>
    <property type="project" value="UniProtKB-KW"/>
</dbReference>
<dbReference type="InterPro" id="IPR002347">
    <property type="entry name" value="SDR_fam"/>
</dbReference>
<reference evidence="3 4" key="1">
    <citation type="submission" date="2014-07" db="EMBL/GenBank/DDBJ databases">
        <title>Complete genome sequence of a moderately halophilic bacterium Terribacillus aidingensis MP602, isolated from Cryptomeria fortunei in Tianmu mountain in China.</title>
        <authorList>
            <person name="Wang Y."/>
            <person name="Lu P."/>
            <person name="Zhang L."/>
        </authorList>
    </citation>
    <scope>NUCLEOTIDE SEQUENCE [LARGE SCALE GENOMIC DNA]</scope>
    <source>
        <strain evidence="3 4">MP602</strain>
    </source>
</reference>
<dbReference type="PANTHER" id="PTHR43477:SF1">
    <property type="entry name" value="DIHYDROANTICAPSIN 7-DEHYDROGENASE"/>
    <property type="match status" value="1"/>
</dbReference>
<dbReference type="InterPro" id="IPR036291">
    <property type="entry name" value="NAD(P)-bd_dom_sf"/>
</dbReference>
<dbReference type="InterPro" id="IPR051122">
    <property type="entry name" value="SDR_DHRS6-like"/>
</dbReference>
<dbReference type="CDD" id="cd11731">
    <property type="entry name" value="Lin1944_like_SDR_c"/>
    <property type="match status" value="1"/>
</dbReference>
<gene>
    <name evidence="3" type="ORF">GZ22_04165</name>
</gene>
<name>A0A075LGV4_9BACI</name>
<dbReference type="Proteomes" id="UP000027980">
    <property type="component" value="Chromosome"/>
</dbReference>
<proteinExistence type="inferred from homology"/>
<evidence type="ECO:0000313" key="4">
    <source>
        <dbReference type="Proteomes" id="UP000027980"/>
    </source>
</evidence>
<evidence type="ECO:0000313" key="3">
    <source>
        <dbReference type="EMBL" id="AIF65905.1"/>
    </source>
</evidence>
<dbReference type="OrthoDB" id="9787486at2"/>
<dbReference type="PRINTS" id="PR00081">
    <property type="entry name" value="GDHRDH"/>
</dbReference>